<evidence type="ECO:0000313" key="3">
    <source>
        <dbReference type="Proteomes" id="UP000010087"/>
    </source>
</evidence>
<organism evidence="2 3">
    <name type="scientific">Burkholderia pseudomallei (strain 1026b)</name>
    <dbReference type="NCBI Taxonomy" id="884204"/>
    <lineage>
        <taxon>Bacteria</taxon>
        <taxon>Pseudomonadati</taxon>
        <taxon>Pseudomonadota</taxon>
        <taxon>Betaproteobacteria</taxon>
        <taxon>Burkholderiales</taxon>
        <taxon>Burkholderiaceae</taxon>
        <taxon>Burkholderia</taxon>
        <taxon>pseudomallei group</taxon>
    </lineage>
</organism>
<protein>
    <recommendedName>
        <fullName evidence="4">Beta-hexosaminidase</fullName>
    </recommendedName>
</protein>
<evidence type="ECO:0000256" key="1">
    <source>
        <dbReference type="SAM" id="MobiDB-lite"/>
    </source>
</evidence>
<feature type="compositionally biased region" description="Basic and acidic residues" evidence="1">
    <location>
        <begin position="13"/>
        <end position="30"/>
    </location>
</feature>
<feature type="region of interest" description="Disordered" evidence="1">
    <location>
        <begin position="87"/>
        <end position="111"/>
    </location>
</feature>
<evidence type="ECO:0000313" key="2">
    <source>
        <dbReference type="EMBL" id="AFI65737.1"/>
    </source>
</evidence>
<dbReference type="KEGG" id="bpz:BP1026B_I1087"/>
<feature type="region of interest" description="Disordered" evidence="1">
    <location>
        <begin position="1"/>
        <end position="30"/>
    </location>
</feature>
<dbReference type="EMBL" id="CP002833">
    <property type="protein sequence ID" value="AFI65737.1"/>
    <property type="molecule type" value="Genomic_DNA"/>
</dbReference>
<sequence>MHRINAAQHAGIPRRDTLSPRTVARYERDRQLPTSPILVGKHVVMRRPLVDGVYIEYLIMDGNTIAAKQISIPDEPTCADAIKRLRAATRAEPEKHSRPQKPRAFRIREAS</sequence>
<evidence type="ECO:0008006" key="4">
    <source>
        <dbReference type="Google" id="ProtNLM"/>
    </source>
</evidence>
<dbReference type="AlphaFoldDB" id="A0A0H3HIJ3"/>
<gene>
    <name evidence="2" type="ordered locus">BP1026B_I1087</name>
</gene>
<name>A0A0H3HIJ3_BURP2</name>
<dbReference type="PATRIC" id="fig|884204.3.peg.1192"/>
<dbReference type="RefSeq" id="WP_004552748.1">
    <property type="nucleotide sequence ID" value="NC_017831.1"/>
</dbReference>
<reference evidence="2 3" key="1">
    <citation type="journal article" date="2012" name="PLoS ONE">
        <title>Evolution of Burkholderia pseudomallei in recurrent melioidosis.</title>
        <authorList>
            <person name="Hayden H.S."/>
            <person name="Lim R."/>
            <person name="Brittnacher M.J."/>
            <person name="Sims E.H."/>
            <person name="Ramage E.R."/>
            <person name="Fong C."/>
            <person name="Wu Z."/>
            <person name="Crist E."/>
            <person name="Chang J."/>
            <person name="Zhou Y."/>
            <person name="Radey M."/>
            <person name="Rohmer L."/>
            <person name="Haugen E."/>
            <person name="Gillett W."/>
            <person name="Wuthiekanun V."/>
            <person name="Peacock S.J."/>
            <person name="Kaul R."/>
            <person name="Miller S.I."/>
            <person name="Manoil C."/>
            <person name="Jacobs M.A."/>
        </authorList>
    </citation>
    <scope>NUCLEOTIDE SEQUENCE [LARGE SCALE GENOMIC DNA]</scope>
    <source>
        <strain evidence="2 3">1026b</strain>
    </source>
</reference>
<accession>A0A0H3HIJ3</accession>
<proteinExistence type="predicted"/>
<dbReference type="Proteomes" id="UP000010087">
    <property type="component" value="Chromosome 1"/>
</dbReference>